<keyword evidence="5" id="KW-1133">Transmembrane helix</keyword>
<feature type="transmembrane region" description="Helical" evidence="5">
    <location>
        <begin position="64"/>
        <end position="84"/>
    </location>
</feature>
<dbReference type="SUPFAM" id="SSF52151">
    <property type="entry name" value="FabD/lysophospholipase-like"/>
    <property type="match status" value="1"/>
</dbReference>
<protein>
    <submittedName>
        <fullName evidence="7">Putative patatin/cPLA2 family phospholipase</fullName>
    </submittedName>
</protein>
<dbReference type="InterPro" id="IPR002641">
    <property type="entry name" value="PNPLA_dom"/>
</dbReference>
<dbReference type="Pfam" id="PF01734">
    <property type="entry name" value="Patatin"/>
    <property type="match status" value="1"/>
</dbReference>
<evidence type="ECO:0000313" key="8">
    <source>
        <dbReference type="Proteomes" id="UP000525298"/>
    </source>
</evidence>
<dbReference type="EMBL" id="JACDUS010000002">
    <property type="protein sequence ID" value="MBA2880849.1"/>
    <property type="molecule type" value="Genomic_DNA"/>
</dbReference>
<dbReference type="AlphaFoldDB" id="A0A7W0HK28"/>
<dbReference type="Gene3D" id="3.40.1090.10">
    <property type="entry name" value="Cytosolic phospholipase A2 catalytic domain"/>
    <property type="match status" value="2"/>
</dbReference>
<name>A0A7W0HK28_9BACT</name>
<comment type="caution">
    <text evidence="4">Lacks conserved residue(s) required for the propagation of feature annotation.</text>
</comment>
<feature type="active site" description="Nucleophile" evidence="4">
    <location>
        <position position="73"/>
    </location>
</feature>
<gene>
    <name evidence="7" type="ORF">HNR65_001167</name>
</gene>
<dbReference type="InterPro" id="IPR037483">
    <property type="entry name" value="YjjU-like"/>
</dbReference>
<dbReference type="InterPro" id="IPR050301">
    <property type="entry name" value="NTE"/>
</dbReference>
<dbReference type="GO" id="GO:0016787">
    <property type="term" value="F:hydrolase activity"/>
    <property type="evidence" value="ECO:0007669"/>
    <property type="project" value="UniProtKB-UniRule"/>
</dbReference>
<feature type="domain" description="PNPLA" evidence="6">
    <location>
        <begin position="39"/>
        <end position="210"/>
    </location>
</feature>
<keyword evidence="8" id="KW-1185">Reference proteome</keyword>
<dbReference type="PROSITE" id="PS51635">
    <property type="entry name" value="PNPLA"/>
    <property type="match status" value="1"/>
</dbReference>
<evidence type="ECO:0000259" key="6">
    <source>
        <dbReference type="PROSITE" id="PS51635"/>
    </source>
</evidence>
<dbReference type="Pfam" id="PF19890">
    <property type="entry name" value="DUF6363"/>
    <property type="match status" value="1"/>
</dbReference>
<dbReference type="PANTHER" id="PTHR14226:SF25">
    <property type="entry name" value="PHOSPHOESTERASE"/>
    <property type="match status" value="1"/>
</dbReference>
<dbReference type="CDD" id="cd07208">
    <property type="entry name" value="Pat_hypo_Ecoli_yjju_like"/>
    <property type="match status" value="1"/>
</dbReference>
<dbReference type="PANTHER" id="PTHR14226">
    <property type="entry name" value="NEUROPATHY TARGET ESTERASE/SWISS CHEESE D.MELANOGASTER"/>
    <property type="match status" value="1"/>
</dbReference>
<dbReference type="InterPro" id="IPR016035">
    <property type="entry name" value="Acyl_Trfase/lysoPLipase"/>
</dbReference>
<dbReference type="InterPro" id="IPR045943">
    <property type="entry name" value="DUF6363"/>
</dbReference>
<feature type="active site" description="Proton acceptor" evidence="4">
    <location>
        <position position="197"/>
    </location>
</feature>
<keyword evidence="2 4" id="KW-0442">Lipid degradation</keyword>
<dbReference type="GO" id="GO:0016042">
    <property type="term" value="P:lipid catabolic process"/>
    <property type="evidence" value="ECO:0007669"/>
    <property type="project" value="UniProtKB-UniRule"/>
</dbReference>
<evidence type="ECO:0000313" key="7">
    <source>
        <dbReference type="EMBL" id="MBA2880849.1"/>
    </source>
</evidence>
<keyword evidence="1 4" id="KW-0378">Hydrolase</keyword>
<reference evidence="7 8" key="1">
    <citation type="submission" date="2020-07" db="EMBL/GenBank/DDBJ databases">
        <title>Genomic Encyclopedia of Type Strains, Phase IV (KMG-IV): sequencing the most valuable type-strain genomes for metagenomic binning, comparative biology and taxonomic classification.</title>
        <authorList>
            <person name="Goeker M."/>
        </authorList>
    </citation>
    <scope>NUCLEOTIDE SEQUENCE [LARGE SCALE GENOMIC DNA]</scope>
    <source>
        <strain evidence="7 8">DSM 17721</strain>
    </source>
</reference>
<feature type="short sequence motif" description="GXSXG" evidence="4">
    <location>
        <begin position="71"/>
        <end position="75"/>
    </location>
</feature>
<keyword evidence="5" id="KW-0472">Membrane</keyword>
<keyword evidence="3 4" id="KW-0443">Lipid metabolism</keyword>
<keyword evidence="5" id="KW-0812">Transmembrane</keyword>
<evidence type="ECO:0000256" key="1">
    <source>
        <dbReference type="ARBA" id="ARBA00022801"/>
    </source>
</evidence>
<accession>A0A7W0HK28</accession>
<feature type="short sequence motif" description="GXGXXG" evidence="4">
    <location>
        <begin position="43"/>
        <end position="48"/>
    </location>
</feature>
<comment type="caution">
    <text evidence="7">The sequence shown here is derived from an EMBL/GenBank/DDBJ whole genome shotgun (WGS) entry which is preliminary data.</text>
</comment>
<sequence length="327" mass="37640">MNKKTESRDRGTMTLISRLFSECRSIKSRFLDFPPKKVLVLEGGGMRGIFLVGVLQAFLERGYYPWRAIIGTSAGALIGAAYAARQIHLARDAFFSELLTGRFIRMSNIFRPEKHVLNLDWLLDQFIAGPEPLHVRRLRSTGCPLWIAVTRFYEDAPPEPVYLESKIHDIPDALKASSAIPFLYRNFVSYGGDQLMDGSVCNPLPYKKALELGFAEKDILVVATRPRGYRKERESFWVKMLYESYYKKDRYQHLIAALDRHWGTYNQLLDDLETQHRIDVIYPPSDFRVHRLTRSEEKILEGFEQGVTAAGKFLHHRRGPDFPEPAA</sequence>
<evidence type="ECO:0000256" key="3">
    <source>
        <dbReference type="ARBA" id="ARBA00023098"/>
    </source>
</evidence>
<dbReference type="Proteomes" id="UP000525298">
    <property type="component" value="Unassembled WGS sequence"/>
</dbReference>
<organism evidence="7 8">
    <name type="scientific">Desulfosalsimonas propionicica</name>
    <dbReference type="NCBI Taxonomy" id="332175"/>
    <lineage>
        <taxon>Bacteria</taxon>
        <taxon>Pseudomonadati</taxon>
        <taxon>Thermodesulfobacteriota</taxon>
        <taxon>Desulfobacteria</taxon>
        <taxon>Desulfobacterales</taxon>
        <taxon>Desulfosalsimonadaceae</taxon>
        <taxon>Desulfosalsimonas</taxon>
    </lineage>
</organism>
<proteinExistence type="predicted"/>
<evidence type="ECO:0000256" key="4">
    <source>
        <dbReference type="PROSITE-ProRule" id="PRU01161"/>
    </source>
</evidence>
<evidence type="ECO:0000256" key="5">
    <source>
        <dbReference type="SAM" id="Phobius"/>
    </source>
</evidence>
<dbReference type="RefSeq" id="WP_181550502.1">
    <property type="nucleotide sequence ID" value="NZ_JACDUS010000002.1"/>
</dbReference>
<evidence type="ECO:0000256" key="2">
    <source>
        <dbReference type="ARBA" id="ARBA00022963"/>
    </source>
</evidence>